<reference evidence="3 4" key="1">
    <citation type="journal article" date="2014" name="Nat. Commun.">
        <title>Klebsormidium flaccidum genome reveals primary factors for plant terrestrial adaptation.</title>
        <authorList>
            <person name="Hori K."/>
            <person name="Maruyama F."/>
            <person name="Fujisawa T."/>
            <person name="Togashi T."/>
            <person name="Yamamoto N."/>
            <person name="Seo M."/>
            <person name="Sato S."/>
            <person name="Yamada T."/>
            <person name="Mori H."/>
            <person name="Tajima N."/>
            <person name="Moriyama T."/>
            <person name="Ikeuchi M."/>
            <person name="Watanabe M."/>
            <person name="Wada H."/>
            <person name="Kobayashi K."/>
            <person name="Saito M."/>
            <person name="Masuda T."/>
            <person name="Sasaki-Sekimoto Y."/>
            <person name="Mashiguchi K."/>
            <person name="Awai K."/>
            <person name="Shimojima M."/>
            <person name="Masuda S."/>
            <person name="Iwai M."/>
            <person name="Nobusawa T."/>
            <person name="Narise T."/>
            <person name="Kondo S."/>
            <person name="Saito H."/>
            <person name="Sato R."/>
            <person name="Murakawa M."/>
            <person name="Ihara Y."/>
            <person name="Oshima-Yamada Y."/>
            <person name="Ohtaka K."/>
            <person name="Satoh M."/>
            <person name="Sonobe K."/>
            <person name="Ishii M."/>
            <person name="Ohtani R."/>
            <person name="Kanamori-Sato M."/>
            <person name="Honoki R."/>
            <person name="Miyazaki D."/>
            <person name="Mochizuki H."/>
            <person name="Umetsu J."/>
            <person name="Higashi K."/>
            <person name="Shibata D."/>
            <person name="Kamiya Y."/>
            <person name="Sato N."/>
            <person name="Nakamura Y."/>
            <person name="Tabata S."/>
            <person name="Ida S."/>
            <person name="Kurokawa K."/>
            <person name="Ohta H."/>
        </authorList>
    </citation>
    <scope>NUCLEOTIDE SEQUENCE [LARGE SCALE GENOMIC DNA]</scope>
    <source>
        <strain evidence="3 4">NIES-2285</strain>
    </source>
</reference>
<feature type="compositionally biased region" description="Pro residues" evidence="1">
    <location>
        <begin position="125"/>
        <end position="135"/>
    </location>
</feature>
<feature type="compositionally biased region" description="Pro residues" evidence="1">
    <location>
        <begin position="509"/>
        <end position="541"/>
    </location>
</feature>
<evidence type="ECO:0000313" key="4">
    <source>
        <dbReference type="Proteomes" id="UP000054558"/>
    </source>
</evidence>
<protein>
    <recommendedName>
        <fullName evidence="2">UBA domain-containing protein</fullName>
    </recommendedName>
</protein>
<feature type="region of interest" description="Disordered" evidence="1">
    <location>
        <begin position="55"/>
        <end position="104"/>
    </location>
</feature>
<dbReference type="Gene3D" id="1.10.8.10">
    <property type="entry name" value="DNA helicase RuvA subunit, C-terminal domain"/>
    <property type="match status" value="1"/>
</dbReference>
<dbReference type="InterPro" id="IPR009060">
    <property type="entry name" value="UBA-like_sf"/>
</dbReference>
<dbReference type="SUPFAM" id="SSF46934">
    <property type="entry name" value="UBA-like"/>
    <property type="match status" value="1"/>
</dbReference>
<dbReference type="PANTHER" id="PTHR35294">
    <property type="entry name" value="UBIQUITIN-ASSOCIATED/TRANSLATION ELONGATION FACTOR EF1B PROTEIN"/>
    <property type="match status" value="1"/>
</dbReference>
<dbReference type="EMBL" id="DF236951">
    <property type="protein sequence ID" value="GAQ77656.1"/>
    <property type="molecule type" value="Genomic_DNA"/>
</dbReference>
<name>A0A1Y1HM13_KLENI</name>
<keyword evidence="4" id="KW-1185">Reference proteome</keyword>
<feature type="compositionally biased region" description="Acidic residues" evidence="1">
    <location>
        <begin position="213"/>
        <end position="225"/>
    </location>
</feature>
<accession>A0A1Y1HM13</accession>
<feature type="domain" description="UBA" evidence="2">
    <location>
        <begin position="352"/>
        <end position="396"/>
    </location>
</feature>
<dbReference type="InterPro" id="IPR015940">
    <property type="entry name" value="UBA"/>
</dbReference>
<dbReference type="PROSITE" id="PS50030">
    <property type="entry name" value="UBA"/>
    <property type="match status" value="1"/>
</dbReference>
<feature type="region of interest" description="Disordered" evidence="1">
    <location>
        <begin position="119"/>
        <end position="141"/>
    </location>
</feature>
<dbReference type="AlphaFoldDB" id="A0A1Y1HM13"/>
<evidence type="ECO:0000313" key="3">
    <source>
        <dbReference type="EMBL" id="GAQ77656.1"/>
    </source>
</evidence>
<feature type="compositionally biased region" description="Pro residues" evidence="1">
    <location>
        <begin position="308"/>
        <end position="338"/>
    </location>
</feature>
<feature type="compositionally biased region" description="Basic and acidic residues" evidence="1">
    <location>
        <begin position="76"/>
        <end position="93"/>
    </location>
</feature>
<organism evidence="3 4">
    <name type="scientific">Klebsormidium nitens</name>
    <name type="common">Green alga</name>
    <name type="synonym">Ulothrix nitens</name>
    <dbReference type="NCBI Taxonomy" id="105231"/>
    <lineage>
        <taxon>Eukaryota</taxon>
        <taxon>Viridiplantae</taxon>
        <taxon>Streptophyta</taxon>
        <taxon>Klebsormidiophyceae</taxon>
        <taxon>Klebsormidiales</taxon>
        <taxon>Klebsormidiaceae</taxon>
        <taxon>Klebsormidium</taxon>
    </lineage>
</organism>
<evidence type="ECO:0000259" key="2">
    <source>
        <dbReference type="PROSITE" id="PS50030"/>
    </source>
</evidence>
<gene>
    <name evidence="3" type="ORF">KFL_000020170</name>
</gene>
<feature type="compositionally biased region" description="Acidic residues" evidence="1">
    <location>
        <begin position="572"/>
        <end position="588"/>
    </location>
</feature>
<evidence type="ECO:0000256" key="1">
    <source>
        <dbReference type="SAM" id="MobiDB-lite"/>
    </source>
</evidence>
<sequence length="688" mass="73923">MVFHQCCVDEYLKKRKLGKDAKIGFPCLRGYSNKSADYEKPCKGRVFRLHHVHARMENSKKRQKAKMPDNFVPGPAKREKKEKADEGQPDKAPAKPAKAVAPPAAKPLQPLVNIFAPANKQPAKKPAPPAVPKPPADMDQSKMDAIRKQVEAMRQKKGNPSAKLAADSFAKAKKPPSRQDQLMVQHALESAQAGHVAGIPSGWANGAPSEAPPAEEAEDSDEEGEWMTVLGRKKGKAAAKPPSGVSRKQAKKQAWHDKQAALKAAQAPDPTPAESATKAVPKPPAQAPPASPAPLFNAWGKPREEQPQAPPLPRSPSPPVARPASPPVWRPSPSPPPAVQGLRSWSEKLLTVLKEHKIRVATKQLLELGFPDWLSVTAVRACGTDVDRCCEWLNSGQSPADPIIDLTAELARISKWVSVGCLSQDVVEISLVSCSGDIDAAETVLRANFDHFAEHSSAAFAPDPSPGPAPTGPVQNSWSDDLFPLNWGTAGRDSVAPRPAPPPRKKEQPTPPLKDPPRPDSAPKPQTPVDPPRPESPPKPQTPAFEIPKTMLAGNGSYITDLSRYNELLGISDEDSEDEEFEEGEAGADPEVRDPASLLKEYLGGSDSSSNKAEVPAPATPPASEARSAQNGMSNGLDTDDLLAVYGIFPKAAVSTPRPYLPGLKYERQGPEEDQDTLVSQLMTQLLV</sequence>
<dbReference type="OMA" id="QGDANEH"/>
<dbReference type="OrthoDB" id="551102at2759"/>
<feature type="compositionally biased region" description="Pro residues" evidence="1">
    <location>
        <begin position="281"/>
        <end position="292"/>
    </location>
</feature>
<dbReference type="PANTHER" id="PTHR35294:SF1">
    <property type="entry name" value="OS05G0409000 PROTEIN"/>
    <property type="match status" value="1"/>
</dbReference>
<feature type="region of interest" description="Disordered" evidence="1">
    <location>
        <begin position="457"/>
        <end position="547"/>
    </location>
</feature>
<feature type="region of interest" description="Disordered" evidence="1">
    <location>
        <begin position="569"/>
        <end position="637"/>
    </location>
</feature>
<feature type="compositionally biased region" description="Polar residues" evidence="1">
    <location>
        <begin position="627"/>
        <end position="637"/>
    </location>
</feature>
<dbReference type="Proteomes" id="UP000054558">
    <property type="component" value="Unassembled WGS sequence"/>
</dbReference>
<proteinExistence type="predicted"/>
<feature type="compositionally biased region" description="Low complexity" evidence="1">
    <location>
        <begin position="94"/>
        <end position="104"/>
    </location>
</feature>
<feature type="region of interest" description="Disordered" evidence="1">
    <location>
        <begin position="153"/>
        <end position="341"/>
    </location>
</feature>